<reference evidence="4" key="1">
    <citation type="journal article" date="2019" name="Microbiol. Resour. Announc.">
        <title>Complete Genome Sequence of Halomonas olivaria, a Moderately Halophilic Bacterium Isolated from Olive Processing Effluents, Obtained by Nanopore Sequencing.</title>
        <authorList>
            <person name="Nagata S."/>
            <person name="Ii K.M."/>
            <person name="Tsukimi T."/>
            <person name="Miura M.C."/>
            <person name="Galipon J."/>
            <person name="Arakawa K."/>
        </authorList>
    </citation>
    <scope>NUCLEOTIDE SEQUENCE [LARGE SCALE GENOMIC DNA]</scope>
    <source>
        <strain evidence="4">TYRC17</strain>
    </source>
</reference>
<protein>
    <recommendedName>
        <fullName evidence="2">FAD-binding PCMH-type domain-containing protein</fullName>
    </recommendedName>
</protein>
<dbReference type="EMBL" id="AP019416">
    <property type="protein sequence ID" value="BBI53021.1"/>
    <property type="molecule type" value="Genomic_DNA"/>
</dbReference>
<feature type="domain" description="FAD-binding PCMH-type" evidence="2">
    <location>
        <begin position="53"/>
        <end position="170"/>
    </location>
</feature>
<name>A0ABN5X1H9_9GAMM</name>
<accession>A0ABN5X1H9</accession>
<dbReference type="Proteomes" id="UP000289555">
    <property type="component" value="Chromosome"/>
</dbReference>
<evidence type="ECO:0000256" key="1">
    <source>
        <dbReference type="ARBA" id="ARBA00022827"/>
    </source>
</evidence>
<keyword evidence="1" id="KW-0285">Flavoprotein</keyword>
<keyword evidence="4" id="KW-1185">Reference proteome</keyword>
<dbReference type="SUPFAM" id="SSF56176">
    <property type="entry name" value="FAD-binding/transporter-associated domain-like"/>
    <property type="match status" value="1"/>
</dbReference>
<gene>
    <name evidence="3" type="ORF">HORIV_54420</name>
</gene>
<dbReference type="PROSITE" id="PS51387">
    <property type="entry name" value="FAD_PCMH"/>
    <property type="match status" value="1"/>
</dbReference>
<dbReference type="InterPro" id="IPR006094">
    <property type="entry name" value="Oxid_FAD_bind_N"/>
</dbReference>
<organism evidence="3 4">
    <name type="scientific">Vreelandella olivaria</name>
    <dbReference type="NCBI Taxonomy" id="390919"/>
    <lineage>
        <taxon>Bacteria</taxon>
        <taxon>Pseudomonadati</taxon>
        <taxon>Pseudomonadota</taxon>
        <taxon>Gammaproteobacteria</taxon>
        <taxon>Oceanospirillales</taxon>
        <taxon>Halomonadaceae</taxon>
        <taxon>Vreelandella</taxon>
    </lineage>
</organism>
<dbReference type="Pfam" id="PF01565">
    <property type="entry name" value="FAD_binding_4"/>
    <property type="match status" value="1"/>
</dbReference>
<dbReference type="Gene3D" id="3.30.465.10">
    <property type="match status" value="1"/>
</dbReference>
<proteinExistence type="predicted"/>
<dbReference type="InterPro" id="IPR016166">
    <property type="entry name" value="FAD-bd_PCMH"/>
</dbReference>
<sequence>MMNILFDERLDGKLVQRDKSEVLTDLQQAVPEMTLLHREEDLRPFECDGLAAYRVLPMLVALPETLDQVQALLKRCHALSVPVVTRGAGTGLSGGALPLEQGVLLVMSRFNQILNVDPDARLARVQPGVRNLAISKPQHLTASTTRRIPPRKLPAPSVATWQKMLAACTA</sequence>
<evidence type="ECO:0000313" key="3">
    <source>
        <dbReference type="EMBL" id="BBI53021.1"/>
    </source>
</evidence>
<dbReference type="PANTHER" id="PTHR42934">
    <property type="entry name" value="GLYCOLATE OXIDASE SUBUNIT GLCD"/>
    <property type="match status" value="1"/>
</dbReference>
<dbReference type="InterPro" id="IPR051914">
    <property type="entry name" value="FAD-linked_OxidoTrans_Type4"/>
</dbReference>
<keyword evidence="1" id="KW-0274">FAD</keyword>
<evidence type="ECO:0000313" key="4">
    <source>
        <dbReference type="Proteomes" id="UP000289555"/>
    </source>
</evidence>
<dbReference type="InterPro" id="IPR016169">
    <property type="entry name" value="FAD-bd_PCMH_sub2"/>
</dbReference>
<evidence type="ECO:0000259" key="2">
    <source>
        <dbReference type="PROSITE" id="PS51387"/>
    </source>
</evidence>
<dbReference type="PANTHER" id="PTHR42934:SF1">
    <property type="entry name" value="GLYCOLATE OXIDASE SUBUNIT GLCD"/>
    <property type="match status" value="1"/>
</dbReference>
<dbReference type="InterPro" id="IPR036318">
    <property type="entry name" value="FAD-bd_PCMH-like_sf"/>
</dbReference>